<organism evidence="3 4">
    <name type="scientific">Brachybacterium nesterenkovii</name>
    <dbReference type="NCBI Taxonomy" id="47847"/>
    <lineage>
        <taxon>Bacteria</taxon>
        <taxon>Bacillati</taxon>
        <taxon>Actinomycetota</taxon>
        <taxon>Actinomycetes</taxon>
        <taxon>Micrococcales</taxon>
        <taxon>Dermabacteraceae</taxon>
        <taxon>Brachybacterium</taxon>
    </lineage>
</organism>
<accession>A0A1X6X336</accession>
<evidence type="ECO:0000313" key="4">
    <source>
        <dbReference type="Proteomes" id="UP000195981"/>
    </source>
</evidence>
<keyword evidence="4" id="KW-1185">Reference proteome</keyword>
<dbReference type="Proteomes" id="UP000195981">
    <property type="component" value="Unassembled WGS sequence"/>
</dbReference>
<sequence>MSAPAEPGASASLHPAARPQGSGRLILARHGQTDYNAAGRMQGRIDIPLNAAGREQALALARSIAASAAVPDVIVASPLQRAAETARAVGEAIGREVALDEGFVERGFGSWEGLTGEEIRAQWPEQFEAWRARHNVVGIGMESRAEASLRVGAAARRVMAAHPGQTVLIVAHGAAITLGISDLLGLDPDAFRGISGLENCHRSVLDPLLADPEGRLMRLVSHNLAPDFA</sequence>
<dbReference type="InterPro" id="IPR050275">
    <property type="entry name" value="PGM_Phosphatase"/>
</dbReference>
<dbReference type="SUPFAM" id="SSF53254">
    <property type="entry name" value="Phosphoglycerate mutase-like"/>
    <property type="match status" value="1"/>
</dbReference>
<dbReference type="EMBL" id="FWFG01000081">
    <property type="protein sequence ID" value="SLM93109.1"/>
    <property type="molecule type" value="Genomic_DNA"/>
</dbReference>
<dbReference type="Gene3D" id="3.40.50.1240">
    <property type="entry name" value="Phosphoglycerate mutase-like"/>
    <property type="match status" value="1"/>
</dbReference>
<dbReference type="Pfam" id="PF00300">
    <property type="entry name" value="His_Phos_1"/>
    <property type="match status" value="1"/>
</dbReference>
<dbReference type="CDD" id="cd07067">
    <property type="entry name" value="HP_PGM_like"/>
    <property type="match status" value="1"/>
</dbReference>
<feature type="active site" description="Proton donor/acceptor" evidence="1">
    <location>
        <position position="105"/>
    </location>
</feature>
<dbReference type="RefSeq" id="WP_234992150.1">
    <property type="nucleotide sequence ID" value="NZ_FWFG01000081.1"/>
</dbReference>
<dbReference type="GO" id="GO:0005737">
    <property type="term" value="C:cytoplasm"/>
    <property type="evidence" value="ECO:0007669"/>
    <property type="project" value="TreeGrafter"/>
</dbReference>
<dbReference type="PROSITE" id="PS00175">
    <property type="entry name" value="PG_MUTASE"/>
    <property type="match status" value="1"/>
</dbReference>
<evidence type="ECO:0000313" key="3">
    <source>
        <dbReference type="EMBL" id="SLM93109.1"/>
    </source>
</evidence>
<protein>
    <submittedName>
        <fullName evidence="3">Phosphoglycerate mutase</fullName>
    </submittedName>
</protein>
<dbReference type="AlphaFoldDB" id="A0A1X6X336"/>
<feature type="active site" description="Tele-phosphohistidine intermediate" evidence="1">
    <location>
        <position position="30"/>
    </location>
</feature>
<proteinExistence type="predicted"/>
<gene>
    <name evidence="3" type="ORF">FM110_09355</name>
</gene>
<evidence type="ECO:0000256" key="1">
    <source>
        <dbReference type="PIRSR" id="PIRSR613078-1"/>
    </source>
</evidence>
<dbReference type="SMART" id="SM00855">
    <property type="entry name" value="PGAM"/>
    <property type="match status" value="1"/>
</dbReference>
<name>A0A1X6X336_9MICO</name>
<dbReference type="InterPro" id="IPR013078">
    <property type="entry name" value="His_Pase_superF_clade-1"/>
</dbReference>
<feature type="binding site" evidence="2">
    <location>
        <position position="81"/>
    </location>
    <ligand>
        <name>substrate</name>
    </ligand>
</feature>
<dbReference type="PANTHER" id="PTHR48100:SF62">
    <property type="entry name" value="GLUCOSYL-3-PHOSPHOGLYCERATE PHOSPHATASE"/>
    <property type="match status" value="1"/>
</dbReference>
<dbReference type="GO" id="GO:0016791">
    <property type="term" value="F:phosphatase activity"/>
    <property type="evidence" value="ECO:0007669"/>
    <property type="project" value="TreeGrafter"/>
</dbReference>
<reference evidence="3 4" key="1">
    <citation type="submission" date="2017-02" db="EMBL/GenBank/DDBJ databases">
        <authorList>
            <person name="Peterson S.W."/>
        </authorList>
    </citation>
    <scope>NUCLEOTIDE SEQUENCE [LARGE SCALE GENOMIC DNA]</scope>
    <source>
        <strain evidence="3 4">CIP104813</strain>
    </source>
</reference>
<dbReference type="PANTHER" id="PTHR48100">
    <property type="entry name" value="BROAD-SPECIFICITY PHOSPHATASE YOR283W-RELATED"/>
    <property type="match status" value="1"/>
</dbReference>
<feature type="binding site" evidence="2">
    <location>
        <begin position="29"/>
        <end position="36"/>
    </location>
    <ligand>
        <name>substrate</name>
    </ligand>
</feature>
<dbReference type="InterPro" id="IPR029033">
    <property type="entry name" value="His_PPase_superfam"/>
</dbReference>
<evidence type="ECO:0000256" key="2">
    <source>
        <dbReference type="PIRSR" id="PIRSR613078-2"/>
    </source>
</evidence>
<dbReference type="InterPro" id="IPR001345">
    <property type="entry name" value="PG/BPGM_mutase_AS"/>
</dbReference>